<feature type="compositionally biased region" description="Basic and acidic residues" evidence="1">
    <location>
        <begin position="72"/>
        <end position="83"/>
    </location>
</feature>
<evidence type="ECO:0000313" key="3">
    <source>
        <dbReference type="Proteomes" id="UP001489004"/>
    </source>
</evidence>
<dbReference type="Proteomes" id="UP001489004">
    <property type="component" value="Unassembled WGS sequence"/>
</dbReference>
<sequence length="124" mass="14026">MCRCTSSLVNLRTFSAALPAHRVESSRLRKRARKEYVCRATAPFLEAGLPPDMPPELDMEDAELGVWEEVWRQDEGEERHDGPDNDFVSEEWVDSVEDSQHTQRANSWQPAPLQPASCSGLLDS</sequence>
<proteinExistence type="predicted"/>
<feature type="region of interest" description="Disordered" evidence="1">
    <location>
        <begin position="72"/>
        <end position="124"/>
    </location>
</feature>
<accession>A0AAW1QQT3</accession>
<comment type="caution">
    <text evidence="2">The sequence shown here is derived from an EMBL/GenBank/DDBJ whole genome shotgun (WGS) entry which is preliminary data.</text>
</comment>
<dbReference type="EMBL" id="JALJOR010000002">
    <property type="protein sequence ID" value="KAK9823846.1"/>
    <property type="molecule type" value="Genomic_DNA"/>
</dbReference>
<feature type="compositionally biased region" description="Acidic residues" evidence="1">
    <location>
        <begin position="87"/>
        <end position="97"/>
    </location>
</feature>
<evidence type="ECO:0000256" key="1">
    <source>
        <dbReference type="SAM" id="MobiDB-lite"/>
    </source>
</evidence>
<evidence type="ECO:0000313" key="2">
    <source>
        <dbReference type="EMBL" id="KAK9823846.1"/>
    </source>
</evidence>
<organism evidence="2 3">
    <name type="scientific">[Myrmecia] bisecta</name>
    <dbReference type="NCBI Taxonomy" id="41462"/>
    <lineage>
        <taxon>Eukaryota</taxon>
        <taxon>Viridiplantae</taxon>
        <taxon>Chlorophyta</taxon>
        <taxon>core chlorophytes</taxon>
        <taxon>Trebouxiophyceae</taxon>
        <taxon>Trebouxiales</taxon>
        <taxon>Trebouxiaceae</taxon>
        <taxon>Myrmecia</taxon>
    </lineage>
</organism>
<dbReference type="AlphaFoldDB" id="A0AAW1QQT3"/>
<reference evidence="2 3" key="1">
    <citation type="journal article" date="2024" name="Nat. Commun.">
        <title>Phylogenomics reveals the evolutionary origins of lichenization in chlorophyte algae.</title>
        <authorList>
            <person name="Puginier C."/>
            <person name="Libourel C."/>
            <person name="Otte J."/>
            <person name="Skaloud P."/>
            <person name="Haon M."/>
            <person name="Grisel S."/>
            <person name="Petersen M."/>
            <person name="Berrin J.G."/>
            <person name="Delaux P.M."/>
            <person name="Dal Grande F."/>
            <person name="Keller J."/>
        </authorList>
    </citation>
    <scope>NUCLEOTIDE SEQUENCE [LARGE SCALE GENOMIC DNA]</scope>
    <source>
        <strain evidence="2 3">SAG 2043</strain>
    </source>
</reference>
<gene>
    <name evidence="2" type="ORF">WJX72_005899</name>
</gene>
<protein>
    <submittedName>
        <fullName evidence="2">Uncharacterized protein</fullName>
    </submittedName>
</protein>
<name>A0AAW1QQT3_9CHLO</name>
<keyword evidence="3" id="KW-1185">Reference proteome</keyword>